<organism evidence="11 12">
    <name type="scientific">Capronia coronata CBS 617.96</name>
    <dbReference type="NCBI Taxonomy" id="1182541"/>
    <lineage>
        <taxon>Eukaryota</taxon>
        <taxon>Fungi</taxon>
        <taxon>Dikarya</taxon>
        <taxon>Ascomycota</taxon>
        <taxon>Pezizomycotina</taxon>
        <taxon>Eurotiomycetes</taxon>
        <taxon>Chaetothyriomycetidae</taxon>
        <taxon>Chaetothyriales</taxon>
        <taxon>Herpotrichiellaceae</taxon>
        <taxon>Capronia</taxon>
    </lineage>
</organism>
<comment type="caution">
    <text evidence="11">The sequence shown here is derived from an EMBL/GenBank/DDBJ whole genome shotgun (WGS) entry which is preliminary data.</text>
</comment>
<feature type="compositionally biased region" description="Basic and acidic residues" evidence="9">
    <location>
        <begin position="375"/>
        <end position="385"/>
    </location>
</feature>
<keyword evidence="8" id="KW-0539">Nucleus</keyword>
<keyword evidence="12" id="KW-1185">Reference proteome</keyword>
<evidence type="ECO:0000256" key="6">
    <source>
        <dbReference type="ARBA" id="ARBA00022895"/>
    </source>
</evidence>
<dbReference type="AlphaFoldDB" id="W9YPS8"/>
<dbReference type="EMBL" id="AMWN01000002">
    <property type="protein sequence ID" value="EXJ94558.1"/>
    <property type="molecule type" value="Genomic_DNA"/>
</dbReference>
<dbReference type="InterPro" id="IPR012340">
    <property type="entry name" value="NA-bd_OB-fold"/>
</dbReference>
<feature type="region of interest" description="Disordered" evidence="9">
    <location>
        <begin position="314"/>
        <end position="345"/>
    </location>
</feature>
<keyword evidence="5" id="KW-0158">Chromosome</keyword>
<dbReference type="GO" id="GO:0010521">
    <property type="term" value="F:telomerase inhibitor activity"/>
    <property type="evidence" value="ECO:0007669"/>
    <property type="project" value="TreeGrafter"/>
</dbReference>
<comment type="similarity">
    <text evidence="3">Belongs to the telombin family.</text>
</comment>
<dbReference type="GO" id="GO:0016233">
    <property type="term" value="P:telomere capping"/>
    <property type="evidence" value="ECO:0007669"/>
    <property type="project" value="TreeGrafter"/>
</dbReference>
<evidence type="ECO:0000256" key="4">
    <source>
        <dbReference type="ARBA" id="ARBA00015253"/>
    </source>
</evidence>
<keyword evidence="6" id="KW-0779">Telomere</keyword>
<dbReference type="InterPro" id="IPR032042">
    <property type="entry name" value="POT1PC"/>
</dbReference>
<evidence type="ECO:0000256" key="3">
    <source>
        <dbReference type="ARBA" id="ARBA00008442"/>
    </source>
</evidence>
<evidence type="ECO:0000256" key="5">
    <source>
        <dbReference type="ARBA" id="ARBA00022454"/>
    </source>
</evidence>
<comment type="subcellular location">
    <subcellularLocation>
        <location evidence="2">Chromosome</location>
        <location evidence="2">Telomere</location>
    </subcellularLocation>
    <subcellularLocation>
        <location evidence="1">Nucleus</location>
    </subcellularLocation>
</comment>
<dbReference type="STRING" id="1182541.W9YPS8"/>
<feature type="region of interest" description="Disordered" evidence="9">
    <location>
        <begin position="371"/>
        <end position="418"/>
    </location>
</feature>
<dbReference type="InterPro" id="IPR011564">
    <property type="entry name" value="Telomer_end-bd_POT1/Cdc13"/>
</dbReference>
<name>W9YPS8_9EURO</name>
<dbReference type="GO" id="GO:0098505">
    <property type="term" value="F:G-rich strand telomeric DNA binding"/>
    <property type="evidence" value="ECO:0007669"/>
    <property type="project" value="TreeGrafter"/>
</dbReference>
<protein>
    <recommendedName>
        <fullName evidence="4">Protection of telomeres protein 1</fullName>
    </recommendedName>
</protein>
<dbReference type="Pfam" id="PF02765">
    <property type="entry name" value="POT1"/>
    <property type="match status" value="1"/>
</dbReference>
<dbReference type="RefSeq" id="XP_007722052.1">
    <property type="nucleotide sequence ID" value="XM_007723862.1"/>
</dbReference>
<dbReference type="SUPFAM" id="SSF50249">
    <property type="entry name" value="Nucleic acid-binding proteins"/>
    <property type="match status" value="2"/>
</dbReference>
<dbReference type="HOGENOM" id="CLU_016663_1_0_1"/>
<accession>W9YPS8</accession>
<dbReference type="eggNOG" id="KOG4757">
    <property type="taxonomic scope" value="Eukaryota"/>
</dbReference>
<dbReference type="GeneID" id="19157851"/>
<dbReference type="FunFam" id="2.40.50.140:FF:000303">
    <property type="entry name" value="Protection of telomeres protein 1"/>
    <property type="match status" value="1"/>
</dbReference>
<dbReference type="SMART" id="SM00976">
    <property type="entry name" value="Telo_bind"/>
    <property type="match status" value="1"/>
</dbReference>
<dbReference type="PANTHER" id="PTHR14513">
    <property type="entry name" value="PROTECTION OF TELOMERES 1"/>
    <property type="match status" value="1"/>
</dbReference>
<sequence>MDSVPIPTGCIPLNDAFDHAEFYSVIGVCVDYFEVTKSRGTDYMTTLKLHDATWNRENGSGMNFRLFNGNPSNLPVIGDQGDVVIFRNFKNINRGETMGISNRGSKWVVLPATALASCDNLQDMHRRATWSGKNNPSIPWEFDIFSEDELRYAKWLADQEDPSQWRPVLASTALQREHIMSTNGGNPPPRGQKFRLIKDLEVSYNRTGTYADLLGEVRHIYSDDYKTDLRLTDYTTNEGLYEFRFGDPEAGRDGDLYGYTDDSNKKWPGPWGRMTMTLTLWDAHHNYARANVKEGTFVYLRNVQIKLGRNGSNLEGFCRGDKDNPSRSNVEVRKPHEAQSDDHMKSLLIRKREYEEKAKAENIRFIRNAQAVQKRQVEEADEPKSKKARLRNRKKRENKVKHDTGQRPEGSAADTGKSVAKLNGNVRCENVNVPCKTVIDILDDDNLVRTTAQGTTFKLPFQNCRYRANVRVVDFFPDDIADFAAPREYSEYDYLSDGDNGRDSDIDLNQGGGNDVSWEWRFFLLVEDARQQQASRDGRPARMELLVANTDGDYLLNMEACDLRSDENARELAKVKEKLFHLWGDLQEKKEETAMAGGSSWKPSARPFQCLIKEYGVPTRTAGGRSRDSLSYERVFGLFGTTI</sequence>
<evidence type="ECO:0000256" key="7">
    <source>
        <dbReference type="ARBA" id="ARBA00023125"/>
    </source>
</evidence>
<dbReference type="GO" id="GO:0032210">
    <property type="term" value="P:regulation of telomere maintenance via telomerase"/>
    <property type="evidence" value="ECO:0007669"/>
    <property type="project" value="TreeGrafter"/>
</dbReference>
<proteinExistence type="inferred from homology"/>
<feature type="compositionally biased region" description="Basic residues" evidence="9">
    <location>
        <begin position="386"/>
        <end position="399"/>
    </location>
</feature>
<dbReference type="InterPro" id="IPR028389">
    <property type="entry name" value="POT1"/>
</dbReference>
<dbReference type="OrthoDB" id="2186770at2759"/>
<dbReference type="Gene3D" id="2.40.50.140">
    <property type="entry name" value="Nucleic acid-binding proteins"/>
    <property type="match status" value="2"/>
</dbReference>
<reference evidence="11 12" key="1">
    <citation type="submission" date="2013-03" db="EMBL/GenBank/DDBJ databases">
        <title>The Genome Sequence of Capronia coronata CBS 617.96.</title>
        <authorList>
            <consortium name="The Broad Institute Genomics Platform"/>
            <person name="Cuomo C."/>
            <person name="de Hoog S."/>
            <person name="Gorbushina A."/>
            <person name="Walker B."/>
            <person name="Young S.K."/>
            <person name="Zeng Q."/>
            <person name="Gargeya S."/>
            <person name="Fitzgerald M."/>
            <person name="Haas B."/>
            <person name="Abouelleil A."/>
            <person name="Allen A.W."/>
            <person name="Alvarado L."/>
            <person name="Arachchi H.M."/>
            <person name="Berlin A.M."/>
            <person name="Chapman S.B."/>
            <person name="Gainer-Dewar J."/>
            <person name="Goldberg J."/>
            <person name="Griggs A."/>
            <person name="Gujja S."/>
            <person name="Hansen M."/>
            <person name="Howarth C."/>
            <person name="Imamovic A."/>
            <person name="Ireland A."/>
            <person name="Larimer J."/>
            <person name="McCowan C."/>
            <person name="Murphy C."/>
            <person name="Pearson M."/>
            <person name="Poon T.W."/>
            <person name="Priest M."/>
            <person name="Roberts A."/>
            <person name="Saif S."/>
            <person name="Shea T."/>
            <person name="Sisk P."/>
            <person name="Sykes S."/>
            <person name="Wortman J."/>
            <person name="Nusbaum C."/>
            <person name="Birren B."/>
        </authorList>
    </citation>
    <scope>NUCLEOTIDE SEQUENCE [LARGE SCALE GENOMIC DNA]</scope>
    <source>
        <strain evidence="11 12">CBS 617.96</strain>
    </source>
</reference>
<dbReference type="Pfam" id="PF16686">
    <property type="entry name" value="POT1PC"/>
    <property type="match status" value="1"/>
</dbReference>
<keyword evidence="7" id="KW-0238">DNA-binding</keyword>
<dbReference type="GO" id="GO:0000783">
    <property type="term" value="C:nuclear telomere cap complex"/>
    <property type="evidence" value="ECO:0007669"/>
    <property type="project" value="TreeGrafter"/>
</dbReference>
<evidence type="ECO:0000256" key="8">
    <source>
        <dbReference type="ARBA" id="ARBA00023242"/>
    </source>
</evidence>
<evidence type="ECO:0000313" key="12">
    <source>
        <dbReference type="Proteomes" id="UP000019484"/>
    </source>
</evidence>
<dbReference type="Proteomes" id="UP000019484">
    <property type="component" value="Unassembled WGS sequence"/>
</dbReference>
<evidence type="ECO:0000256" key="2">
    <source>
        <dbReference type="ARBA" id="ARBA00004574"/>
    </source>
</evidence>
<evidence type="ECO:0000256" key="9">
    <source>
        <dbReference type="SAM" id="MobiDB-lite"/>
    </source>
</evidence>
<dbReference type="PANTHER" id="PTHR14513:SF0">
    <property type="entry name" value="PROTECTION OF TELOMERES PROTEIN 1"/>
    <property type="match status" value="1"/>
</dbReference>
<evidence type="ECO:0000256" key="1">
    <source>
        <dbReference type="ARBA" id="ARBA00004123"/>
    </source>
</evidence>
<evidence type="ECO:0000259" key="10">
    <source>
        <dbReference type="SMART" id="SM00976"/>
    </source>
</evidence>
<evidence type="ECO:0000313" key="11">
    <source>
        <dbReference type="EMBL" id="EXJ94558.1"/>
    </source>
</evidence>
<feature type="domain" description="Telomeric single stranded DNA binding POT1/Cdc13" evidence="10">
    <location>
        <begin position="10"/>
        <end position="142"/>
    </location>
</feature>
<feature type="compositionally biased region" description="Basic and acidic residues" evidence="9">
    <location>
        <begin position="318"/>
        <end position="345"/>
    </location>
</feature>
<gene>
    <name evidence="11" type="ORF">A1O1_02954</name>
</gene>